<evidence type="ECO:0000313" key="1">
    <source>
        <dbReference type="EMBL" id="SYX86629.1"/>
    </source>
</evidence>
<name>A0A383RJT7_PAEAL</name>
<proteinExistence type="predicted"/>
<dbReference type="AlphaFoldDB" id="A0A383RJT7"/>
<dbReference type="EMBL" id="LS992241">
    <property type="protein sequence ID" value="SYX86629.1"/>
    <property type="molecule type" value="Genomic_DNA"/>
</dbReference>
<dbReference type="Proteomes" id="UP000304148">
    <property type="component" value="Chromosome"/>
</dbReference>
<sequence length="47" mass="5387">MCAVLRVYANVHHTMNHVNEVIWHSFIRTAIMSILPEAAHIHAAHDE</sequence>
<evidence type="ECO:0000313" key="2">
    <source>
        <dbReference type="Proteomes" id="UP000304148"/>
    </source>
</evidence>
<protein>
    <submittedName>
        <fullName evidence="1">Uncharacterized protein</fullName>
    </submittedName>
</protein>
<organism evidence="1 2">
    <name type="scientific">Paenibacillus alvei</name>
    <name type="common">Bacillus alvei</name>
    <dbReference type="NCBI Taxonomy" id="44250"/>
    <lineage>
        <taxon>Bacteria</taxon>
        <taxon>Bacillati</taxon>
        <taxon>Bacillota</taxon>
        <taxon>Bacilli</taxon>
        <taxon>Bacillales</taxon>
        <taxon>Paenibacillaceae</taxon>
        <taxon>Paenibacillus</taxon>
    </lineage>
</organism>
<gene>
    <name evidence="1" type="ORF">PBLR_15055</name>
</gene>
<accession>A0A383RJT7</accession>
<reference evidence="2" key="1">
    <citation type="submission" date="2018-08" db="EMBL/GenBank/DDBJ databases">
        <authorList>
            <person name="Chevrot R."/>
        </authorList>
    </citation>
    <scope>NUCLEOTIDE SEQUENCE [LARGE SCALE GENOMIC DNA]</scope>
</reference>